<feature type="transmembrane region" description="Helical" evidence="2">
    <location>
        <begin position="446"/>
        <end position="468"/>
    </location>
</feature>
<sequence>MDGNGPADKSPVDKENSSLDAAETQYRCERERIRLRRDGLNIKLPVPPDTDTRSSIWGLALSGGGIRSATFCLGVTQAMARARAPDNSVGSTTKNDIGKFLLPHFDYLSSVSGGGYFGAFFCSLFQGGRLRPYLEKSSVQQGPIEQPDAVPSDPAIKVAASNAYEVLRFEPPGRIHTHIRYDESGEHHVGDGPTAWLRENGRYLTPSGSGDVFYGVALAIRNWLSVHFVIGMPILAILAFLMLIQQFVNWYVMNRFTDAPWSHLSSSLWWIPLGYLLLFTAPQTVGFWLFYSKKNVDSDEPEPLNLAMLICMCLAAALLVALVYFDDTRLTRLLLVGYLVFPVLILAVCWGILSAYRPGPGQRTIRGFRVQITKSLSSSIITVLVLTFLAAALEASRWLFEFLSRFSVLTLLTPAGVLAATVWVTRTVTGLMDERSSKQSILKLPLPLLAMVLGGGMFCLVVLSWGVLLQWLLIPAIYVYPIAWWKAIPVLVIASILTAIGGSFFGFLNLSSLQALYSARLTRAYLGASNGYRFKWSDVLKERVDKLSVSEALPGDDLSLEDYYGSQSLAPLHLINITVNLTVDPAGQLVQRDRKGIPLCIAPSTYRPKMEANGDLAKVVCNYKFILDGTPRTRSRKRHAISEADQALTVGHWVATSGAAFSTGLGRTTSLGTSLVCGLANVRLGTWWPANFVEENASTNQTPQPKDPLLARWLPTPCYLFNELTASFHGHHRDYLYLSDGGHFENTGAYELLRPGRRLDLIVLCDCGADPDYQFEDIANLIRLARLDLKLEIEVDRDYLTDSRFKVLENIIGCYEDFLTKTAKGDGLDASSTADDQCALLFNVYDHDSAPRRLVCVLLVIKPNLIRRVNDDVRFYSVTHPAFPNEPTINQFFNESQFESYRQLGLGIGQLLFGSGRRTHTNRKSGALESYETVLWAYLNEKFKKIGKPVHA</sequence>
<dbReference type="Gene3D" id="3.40.1090.10">
    <property type="entry name" value="Cytosolic phospholipase A2 catalytic domain"/>
    <property type="match status" value="2"/>
</dbReference>
<dbReference type="AlphaFoldDB" id="A0A423MBM7"/>
<feature type="transmembrane region" description="Helical" evidence="2">
    <location>
        <begin position="488"/>
        <end position="510"/>
    </location>
</feature>
<reference evidence="3 4" key="1">
    <citation type="submission" date="2016-10" db="EMBL/GenBank/DDBJ databases">
        <title>Comparative genome analysis of multiple Pseudomonas spp. focuses on biocontrol and plant growth promoting traits.</title>
        <authorList>
            <person name="Tao X.-Y."/>
            <person name="Taylor C.G."/>
        </authorList>
    </citation>
    <scope>NUCLEOTIDE SEQUENCE [LARGE SCALE GENOMIC DNA]</scope>
    <source>
        <strain evidence="3 4">28B5</strain>
    </source>
</reference>
<evidence type="ECO:0000313" key="4">
    <source>
        <dbReference type="Proteomes" id="UP000285378"/>
    </source>
</evidence>
<feature type="transmembrane region" description="Helical" evidence="2">
    <location>
        <begin position="336"/>
        <end position="356"/>
    </location>
</feature>
<evidence type="ECO:0000313" key="3">
    <source>
        <dbReference type="EMBL" id="RON80693.1"/>
    </source>
</evidence>
<dbReference type="PANTHER" id="PTHR10728:SF40">
    <property type="entry name" value="PATATIN FAMILY PROTEIN"/>
    <property type="match status" value="1"/>
</dbReference>
<comment type="caution">
    <text evidence="3">The sequence shown here is derived from an EMBL/GenBank/DDBJ whole genome shotgun (WGS) entry which is preliminary data.</text>
</comment>
<feature type="transmembrane region" description="Helical" evidence="2">
    <location>
        <begin position="376"/>
        <end position="400"/>
    </location>
</feature>
<dbReference type="GO" id="GO:0005829">
    <property type="term" value="C:cytosol"/>
    <property type="evidence" value="ECO:0007669"/>
    <property type="project" value="TreeGrafter"/>
</dbReference>
<dbReference type="Proteomes" id="UP000285378">
    <property type="component" value="Unassembled WGS sequence"/>
</dbReference>
<evidence type="ECO:0000256" key="2">
    <source>
        <dbReference type="SAM" id="Phobius"/>
    </source>
</evidence>
<keyword evidence="2" id="KW-0812">Transmembrane</keyword>
<proteinExistence type="predicted"/>
<feature type="region of interest" description="Disordered" evidence="1">
    <location>
        <begin position="1"/>
        <end position="23"/>
    </location>
</feature>
<dbReference type="SUPFAM" id="SSF52151">
    <property type="entry name" value="FabD/lysophospholipase-like"/>
    <property type="match status" value="1"/>
</dbReference>
<feature type="transmembrane region" description="Helical" evidence="2">
    <location>
        <begin position="303"/>
        <end position="324"/>
    </location>
</feature>
<feature type="transmembrane region" description="Helical" evidence="2">
    <location>
        <begin position="228"/>
        <end position="248"/>
    </location>
</feature>
<accession>A0A423MBM7</accession>
<dbReference type="EMBL" id="MOBX01000013">
    <property type="protein sequence ID" value="RON80693.1"/>
    <property type="molecule type" value="Genomic_DNA"/>
</dbReference>
<protein>
    <recommendedName>
        <fullName evidence="5">PNPLA domain-containing protein</fullName>
    </recommendedName>
</protein>
<dbReference type="GO" id="GO:0046475">
    <property type="term" value="P:glycerophospholipid catabolic process"/>
    <property type="evidence" value="ECO:0007669"/>
    <property type="project" value="TreeGrafter"/>
</dbReference>
<organism evidence="3 4">
    <name type="scientific">Pseudomonas fluorescens</name>
    <dbReference type="NCBI Taxonomy" id="294"/>
    <lineage>
        <taxon>Bacteria</taxon>
        <taxon>Pseudomonadati</taxon>
        <taxon>Pseudomonadota</taxon>
        <taxon>Gammaproteobacteria</taxon>
        <taxon>Pseudomonadales</taxon>
        <taxon>Pseudomonadaceae</taxon>
        <taxon>Pseudomonas</taxon>
    </lineage>
</organism>
<evidence type="ECO:0008006" key="5">
    <source>
        <dbReference type="Google" id="ProtNLM"/>
    </source>
</evidence>
<feature type="transmembrane region" description="Helical" evidence="2">
    <location>
        <begin position="406"/>
        <end position="425"/>
    </location>
</feature>
<dbReference type="RefSeq" id="WP_221178368.1">
    <property type="nucleotide sequence ID" value="NZ_MOBX01000013.1"/>
</dbReference>
<dbReference type="InterPro" id="IPR016035">
    <property type="entry name" value="Acyl_Trfase/lysoPLipase"/>
</dbReference>
<evidence type="ECO:0000256" key="1">
    <source>
        <dbReference type="SAM" id="MobiDB-lite"/>
    </source>
</evidence>
<feature type="transmembrane region" description="Helical" evidence="2">
    <location>
        <begin position="268"/>
        <end position="291"/>
    </location>
</feature>
<gene>
    <name evidence="3" type="ORF">BK670_10845</name>
</gene>
<keyword evidence="2" id="KW-0472">Membrane</keyword>
<keyword evidence="2" id="KW-1133">Transmembrane helix</keyword>
<dbReference type="GO" id="GO:0004623">
    <property type="term" value="F:phospholipase A2 activity"/>
    <property type="evidence" value="ECO:0007669"/>
    <property type="project" value="TreeGrafter"/>
</dbReference>
<dbReference type="PANTHER" id="PTHR10728">
    <property type="entry name" value="CYTOSOLIC PHOSPHOLIPASE A2"/>
    <property type="match status" value="1"/>
</dbReference>
<name>A0A423MBM7_PSEFL</name>